<dbReference type="STRING" id="649349.Lbys_0612"/>
<dbReference type="Pfam" id="PF00085">
    <property type="entry name" value="Thioredoxin"/>
    <property type="match status" value="1"/>
</dbReference>
<name>E4RY46_LEAB4</name>
<dbReference type="Pfam" id="PF00581">
    <property type="entry name" value="Rhodanese"/>
    <property type="match status" value="1"/>
</dbReference>
<dbReference type="Proteomes" id="UP000007435">
    <property type="component" value="Chromosome"/>
</dbReference>
<dbReference type="eggNOG" id="COG0526">
    <property type="taxonomic scope" value="Bacteria"/>
</dbReference>
<dbReference type="HOGENOM" id="CLU_083326_0_0_10"/>
<dbReference type="SUPFAM" id="SSF52821">
    <property type="entry name" value="Rhodanese/Cell cycle control phosphatase"/>
    <property type="match status" value="1"/>
</dbReference>
<reference key="1">
    <citation type="submission" date="2010-11" db="EMBL/GenBank/DDBJ databases">
        <title>The complete genome of Leadbetterella byssophila DSM 17132.</title>
        <authorList>
            <consortium name="US DOE Joint Genome Institute (JGI-PGF)"/>
            <person name="Lucas S."/>
            <person name="Copeland A."/>
            <person name="Lapidus A."/>
            <person name="Glavina del Rio T."/>
            <person name="Dalin E."/>
            <person name="Tice H."/>
            <person name="Bruce D."/>
            <person name="Goodwin L."/>
            <person name="Pitluck S."/>
            <person name="Kyrpides N."/>
            <person name="Mavromatis K."/>
            <person name="Ivanova N."/>
            <person name="Teshima H."/>
            <person name="Brettin T."/>
            <person name="Detter J.C."/>
            <person name="Han C."/>
            <person name="Tapia R."/>
            <person name="Land M."/>
            <person name="Hauser L."/>
            <person name="Markowitz V."/>
            <person name="Cheng J.-F."/>
            <person name="Hugenholtz P."/>
            <person name="Woyke T."/>
            <person name="Wu D."/>
            <person name="Tindall B."/>
            <person name="Pomrenke H.G."/>
            <person name="Brambilla E."/>
            <person name="Klenk H.-P."/>
            <person name="Eisen J.A."/>
        </authorList>
    </citation>
    <scope>NUCLEOTIDE SEQUENCE [LARGE SCALE GENOMIC DNA]</scope>
    <source>
        <strain>DSM 17132</strain>
    </source>
</reference>
<dbReference type="InterPro" id="IPR036873">
    <property type="entry name" value="Rhodanese-like_dom_sf"/>
</dbReference>
<dbReference type="RefSeq" id="WP_013407426.1">
    <property type="nucleotide sequence ID" value="NC_014655.1"/>
</dbReference>
<dbReference type="KEGG" id="lby:Lbys_0612"/>
<sequence length="230" mass="26959">MTRIILLLFLLPYVNFAQHAYKLLEPYDFEQVLRTNKDGVLIDFRDVDSYINGHIRKSIVVDFLRDDFKEYFTAKYPKDSKIYLYAQAGESTLECAQYLHELGYQNLTVLNGGFEKWIKASRPYVSVSPSFKPLGFITPEEYSQMVRQSKWTLVVFQELHCPPCENLHYAELKALYPELAIQKIIISEQKNLAEKLNINKNPTLVLYKEGVQVWRESQDIKTSKIKENIY</sequence>
<dbReference type="InterPro" id="IPR036249">
    <property type="entry name" value="Thioredoxin-like_sf"/>
</dbReference>
<dbReference type="InterPro" id="IPR050229">
    <property type="entry name" value="GlpE_sulfurtransferase"/>
</dbReference>
<evidence type="ECO:0000259" key="1">
    <source>
        <dbReference type="PROSITE" id="PS50206"/>
    </source>
</evidence>
<dbReference type="eggNOG" id="COG0607">
    <property type="taxonomic scope" value="Bacteria"/>
</dbReference>
<dbReference type="InterPro" id="IPR001763">
    <property type="entry name" value="Rhodanese-like_dom"/>
</dbReference>
<organism evidence="2 3">
    <name type="scientific">Leadbetterella byssophila (strain DSM 17132 / JCM 16389 / KACC 11308 / NBRC 106382 / 4M15)</name>
    <dbReference type="NCBI Taxonomy" id="649349"/>
    <lineage>
        <taxon>Bacteria</taxon>
        <taxon>Pseudomonadati</taxon>
        <taxon>Bacteroidota</taxon>
        <taxon>Cytophagia</taxon>
        <taxon>Cytophagales</taxon>
        <taxon>Leadbetterellaceae</taxon>
        <taxon>Leadbetterella</taxon>
    </lineage>
</organism>
<evidence type="ECO:0000313" key="3">
    <source>
        <dbReference type="Proteomes" id="UP000007435"/>
    </source>
</evidence>
<keyword evidence="3" id="KW-1185">Reference proteome</keyword>
<dbReference type="SMART" id="SM00450">
    <property type="entry name" value="RHOD"/>
    <property type="match status" value="1"/>
</dbReference>
<proteinExistence type="predicted"/>
<feature type="domain" description="Rhodanese" evidence="1">
    <location>
        <begin position="35"/>
        <end position="126"/>
    </location>
</feature>
<dbReference type="PANTHER" id="PTHR43031:SF7">
    <property type="entry name" value="NITRIC OXIDE REDUCTASE FLRD-NAD(+) REDUCTASE"/>
    <property type="match status" value="1"/>
</dbReference>
<protein>
    <submittedName>
        <fullName evidence="2">Rhodanese domain protein</fullName>
    </submittedName>
</protein>
<dbReference type="AlphaFoldDB" id="E4RY46"/>
<dbReference type="PROSITE" id="PS50206">
    <property type="entry name" value="RHODANESE_3"/>
    <property type="match status" value="1"/>
</dbReference>
<gene>
    <name evidence="2" type="ordered locus">Lbys_0612</name>
</gene>
<reference evidence="2 3" key="2">
    <citation type="journal article" date="2011" name="Stand. Genomic Sci.">
        <title>Complete genome sequence of Leadbetterella byssophila type strain (4M15).</title>
        <authorList>
            <person name="Abt B."/>
            <person name="Teshima H."/>
            <person name="Lucas S."/>
            <person name="Lapidus A."/>
            <person name="Del Rio T.G."/>
            <person name="Nolan M."/>
            <person name="Tice H."/>
            <person name="Cheng J.F."/>
            <person name="Pitluck S."/>
            <person name="Liolios K."/>
            <person name="Pagani I."/>
            <person name="Ivanova N."/>
            <person name="Mavromatis K."/>
            <person name="Pati A."/>
            <person name="Tapia R."/>
            <person name="Han C."/>
            <person name="Goodwin L."/>
            <person name="Chen A."/>
            <person name="Palaniappan K."/>
            <person name="Land M."/>
            <person name="Hauser L."/>
            <person name="Chang Y.J."/>
            <person name="Jeffries C.D."/>
            <person name="Rohde M."/>
            <person name="Goker M."/>
            <person name="Tindall B.J."/>
            <person name="Detter J.C."/>
            <person name="Woyke T."/>
            <person name="Bristow J."/>
            <person name="Eisen J.A."/>
            <person name="Markowitz V."/>
            <person name="Hugenholtz P."/>
            <person name="Klenk H.P."/>
            <person name="Kyrpides N.C."/>
        </authorList>
    </citation>
    <scope>NUCLEOTIDE SEQUENCE [LARGE SCALE GENOMIC DNA]</scope>
    <source>
        <strain evidence="3">DSM 17132 / JCM 16389 / KACC 11308 / NBRC 106382 / 4M15</strain>
    </source>
</reference>
<dbReference type="InterPro" id="IPR013766">
    <property type="entry name" value="Thioredoxin_domain"/>
</dbReference>
<dbReference type="CDD" id="cd02947">
    <property type="entry name" value="TRX_family"/>
    <property type="match status" value="1"/>
</dbReference>
<dbReference type="OrthoDB" id="9808735at2"/>
<dbReference type="CDD" id="cd00158">
    <property type="entry name" value="RHOD"/>
    <property type="match status" value="1"/>
</dbReference>
<dbReference type="Gene3D" id="3.40.30.10">
    <property type="entry name" value="Glutaredoxin"/>
    <property type="match status" value="1"/>
</dbReference>
<dbReference type="SUPFAM" id="SSF52833">
    <property type="entry name" value="Thioredoxin-like"/>
    <property type="match status" value="1"/>
</dbReference>
<dbReference type="Gene3D" id="3.40.250.10">
    <property type="entry name" value="Rhodanese-like domain"/>
    <property type="match status" value="1"/>
</dbReference>
<dbReference type="PANTHER" id="PTHR43031">
    <property type="entry name" value="FAD-DEPENDENT OXIDOREDUCTASE"/>
    <property type="match status" value="1"/>
</dbReference>
<evidence type="ECO:0000313" key="2">
    <source>
        <dbReference type="EMBL" id="ADQ16374.1"/>
    </source>
</evidence>
<dbReference type="EMBL" id="CP002305">
    <property type="protein sequence ID" value="ADQ16374.1"/>
    <property type="molecule type" value="Genomic_DNA"/>
</dbReference>
<accession>E4RY46</accession>